<accession>A0AA88ZSA4</accession>
<dbReference type="SMART" id="SM00567">
    <property type="entry name" value="EZ_HEAT"/>
    <property type="match status" value="2"/>
</dbReference>
<organism evidence="2 3">
    <name type="scientific">Clostridium novyi A str. 4570</name>
    <dbReference type="NCBI Taxonomy" id="1444290"/>
    <lineage>
        <taxon>Bacteria</taxon>
        <taxon>Bacillati</taxon>
        <taxon>Bacillota</taxon>
        <taxon>Clostridia</taxon>
        <taxon>Eubacteriales</taxon>
        <taxon>Clostridiaceae</taxon>
        <taxon>Clostridium</taxon>
    </lineage>
</organism>
<proteinExistence type="predicted"/>
<sequence>MRKGLVELDWKQIDKYNDEDITYFLFAEGKSIDAICKIRNLDRTTVQNHVIEGKIKYRFLAKSKNSKEFFKTISKAGKGDKIEVLKSLNNDNKAKLIEFIRRNYKDMYSKDKESAIWILGEIGDINGLDILMKASVHKFVNVRRMAVSAMGKLQNPKCEIALIRALEDENAQVVMYAIKALQKINSIKAKEKILNIKDTTSKEYLKKAALSYIETIENGDRVVNNLQEGETLNI</sequence>
<dbReference type="GO" id="GO:0016829">
    <property type="term" value="F:lyase activity"/>
    <property type="evidence" value="ECO:0007669"/>
    <property type="project" value="UniProtKB-KW"/>
</dbReference>
<comment type="caution">
    <text evidence="2">The sequence shown here is derived from an EMBL/GenBank/DDBJ whole genome shotgun (WGS) entry which is preliminary data.</text>
</comment>
<dbReference type="SUPFAM" id="SSF48371">
    <property type="entry name" value="ARM repeat"/>
    <property type="match status" value="1"/>
</dbReference>
<gene>
    <name evidence="2" type="ORF">Z969_00495</name>
</gene>
<dbReference type="EMBL" id="JDRX01000001">
    <property type="protein sequence ID" value="KGN03483.1"/>
    <property type="molecule type" value="Genomic_DNA"/>
</dbReference>
<dbReference type="InterPro" id="IPR011989">
    <property type="entry name" value="ARM-like"/>
</dbReference>
<dbReference type="Gene3D" id="1.25.10.10">
    <property type="entry name" value="Leucine-rich Repeat Variant"/>
    <property type="match status" value="1"/>
</dbReference>
<feature type="domain" description="Helicase Helix-turn-helix" evidence="1">
    <location>
        <begin position="20"/>
        <end position="88"/>
    </location>
</feature>
<reference evidence="2 3" key="1">
    <citation type="submission" date="2014-01" db="EMBL/GenBank/DDBJ databases">
        <title>Plasmidome dynamics in the species complex Clostridium novyi sensu lato converts strains of independent lineages into distinctly different pathogens.</title>
        <authorList>
            <person name="Skarin H."/>
            <person name="Segerman B."/>
        </authorList>
    </citation>
    <scope>NUCLEOTIDE SEQUENCE [LARGE SCALE GENOMIC DNA]</scope>
    <source>
        <strain evidence="2 3">4570</strain>
    </source>
</reference>
<keyword evidence="2" id="KW-0456">Lyase</keyword>
<dbReference type="InterPro" id="IPR004155">
    <property type="entry name" value="PBS_lyase_HEAT"/>
</dbReference>
<evidence type="ECO:0000313" key="2">
    <source>
        <dbReference type="EMBL" id="KGN03483.1"/>
    </source>
</evidence>
<protein>
    <submittedName>
        <fullName evidence="2">PBS lyase</fullName>
    </submittedName>
</protein>
<dbReference type="InterPro" id="IPR016024">
    <property type="entry name" value="ARM-type_fold"/>
</dbReference>
<dbReference type="PANTHER" id="PTHR12697:SF5">
    <property type="entry name" value="DEOXYHYPUSINE HYDROXYLASE"/>
    <property type="match status" value="1"/>
</dbReference>
<dbReference type="Pfam" id="PF03130">
    <property type="entry name" value="HEAT_PBS"/>
    <property type="match status" value="1"/>
</dbReference>
<evidence type="ECO:0000259" key="1">
    <source>
        <dbReference type="Pfam" id="PF14493"/>
    </source>
</evidence>
<dbReference type="GO" id="GO:0016491">
    <property type="term" value="F:oxidoreductase activity"/>
    <property type="evidence" value="ECO:0007669"/>
    <property type="project" value="TreeGrafter"/>
</dbReference>
<evidence type="ECO:0000313" key="3">
    <source>
        <dbReference type="Proteomes" id="UP000030016"/>
    </source>
</evidence>
<dbReference type="AlphaFoldDB" id="A0AA88ZSA4"/>
<dbReference type="Pfam" id="PF13646">
    <property type="entry name" value="HEAT_2"/>
    <property type="match status" value="1"/>
</dbReference>
<dbReference type="Proteomes" id="UP000030016">
    <property type="component" value="Unassembled WGS sequence"/>
</dbReference>
<dbReference type="RefSeq" id="WP_039247909.1">
    <property type="nucleotide sequence ID" value="NZ_JDRX01000001.1"/>
</dbReference>
<dbReference type="Pfam" id="PF14493">
    <property type="entry name" value="HTH_40"/>
    <property type="match status" value="1"/>
</dbReference>
<dbReference type="InterPro" id="IPR029491">
    <property type="entry name" value="Helicase_HTH"/>
</dbReference>
<dbReference type="PANTHER" id="PTHR12697">
    <property type="entry name" value="PBS LYASE HEAT-LIKE PROTEIN"/>
    <property type="match status" value="1"/>
</dbReference>
<name>A0AA88ZSA4_CLONO</name>